<keyword evidence="2" id="KW-1185">Reference proteome</keyword>
<proteinExistence type="predicted"/>
<protein>
    <submittedName>
        <fullName evidence="1">Uncharacterized protein</fullName>
    </submittedName>
</protein>
<accession>A0ABV4NF15</accession>
<comment type="caution">
    <text evidence="1">The sequence shown here is derived from an EMBL/GenBank/DDBJ whole genome shotgun (WGS) entry which is preliminary data.</text>
</comment>
<evidence type="ECO:0000313" key="2">
    <source>
        <dbReference type="Proteomes" id="UP001570417"/>
    </source>
</evidence>
<dbReference type="EMBL" id="JBFRUW010000060">
    <property type="protein sequence ID" value="MFA0569787.1"/>
    <property type="molecule type" value="Genomic_DNA"/>
</dbReference>
<reference evidence="1 2" key="1">
    <citation type="journal article" date="2024" name="ISME J.">
        <title>Tailless and filamentous prophages are predominant in marine Vibrio.</title>
        <authorList>
            <person name="Steensen K."/>
            <person name="Seneca J."/>
            <person name="Bartlau N."/>
            <person name="Yu X.A."/>
            <person name="Hussain F.A."/>
            <person name="Polz M.F."/>
        </authorList>
    </citation>
    <scope>NUCLEOTIDE SEQUENCE [LARGE SCALE GENOMIC DNA]</scope>
    <source>
        <strain evidence="1 2">10N.222.51.A1</strain>
    </source>
</reference>
<dbReference type="Proteomes" id="UP001570417">
    <property type="component" value="Unassembled WGS sequence"/>
</dbReference>
<dbReference type="RefSeq" id="WP_137372922.1">
    <property type="nucleotide sequence ID" value="NZ_AP025490.1"/>
</dbReference>
<gene>
    <name evidence="1" type="ORF">AB4566_16060</name>
</gene>
<evidence type="ECO:0000313" key="1">
    <source>
        <dbReference type="EMBL" id="MFA0569787.1"/>
    </source>
</evidence>
<name>A0ABV4NF15_9VIBR</name>
<organism evidence="1 2">
    <name type="scientific">Vibrio gallaecicus</name>
    <dbReference type="NCBI Taxonomy" id="552386"/>
    <lineage>
        <taxon>Bacteria</taxon>
        <taxon>Pseudomonadati</taxon>
        <taxon>Pseudomonadota</taxon>
        <taxon>Gammaproteobacteria</taxon>
        <taxon>Vibrionales</taxon>
        <taxon>Vibrionaceae</taxon>
        <taxon>Vibrio</taxon>
    </lineage>
</organism>
<sequence>MPHQNITYAFIYERENGVDSIVTANINGEEKALMSDNIADIESMTSIAINCAANDNKKIKLAKYQKIQEIDFAAFIG</sequence>